<name>A0ACB7PEY3_9PEZI</name>
<keyword evidence="2" id="KW-1185">Reference proteome</keyword>
<accession>A0ACB7PEY3</accession>
<evidence type="ECO:0000313" key="1">
    <source>
        <dbReference type="EMBL" id="KAH6636550.1"/>
    </source>
</evidence>
<gene>
    <name evidence="1" type="ORF">F5144DRAFT_601288</name>
</gene>
<dbReference type="EMBL" id="JAGIZQ010000003">
    <property type="protein sequence ID" value="KAH6636550.1"/>
    <property type="molecule type" value="Genomic_DNA"/>
</dbReference>
<reference evidence="1 2" key="1">
    <citation type="journal article" date="2021" name="Nat. Commun.">
        <title>Genetic determinants of endophytism in the Arabidopsis root mycobiome.</title>
        <authorList>
            <person name="Mesny F."/>
            <person name="Miyauchi S."/>
            <person name="Thiergart T."/>
            <person name="Pickel B."/>
            <person name="Atanasova L."/>
            <person name="Karlsson M."/>
            <person name="Huettel B."/>
            <person name="Barry K.W."/>
            <person name="Haridas S."/>
            <person name="Chen C."/>
            <person name="Bauer D."/>
            <person name="Andreopoulos W."/>
            <person name="Pangilinan J."/>
            <person name="LaButti K."/>
            <person name="Riley R."/>
            <person name="Lipzen A."/>
            <person name="Clum A."/>
            <person name="Drula E."/>
            <person name="Henrissat B."/>
            <person name="Kohler A."/>
            <person name="Grigoriev I.V."/>
            <person name="Martin F.M."/>
            <person name="Hacquard S."/>
        </authorList>
    </citation>
    <scope>NUCLEOTIDE SEQUENCE [LARGE SCALE GENOMIC DNA]</scope>
    <source>
        <strain evidence="1 2">MPI-SDFR-AT-0079</strain>
    </source>
</reference>
<comment type="caution">
    <text evidence="1">The sequence shown here is derived from an EMBL/GenBank/DDBJ whole genome shotgun (WGS) entry which is preliminary data.</text>
</comment>
<dbReference type="Proteomes" id="UP000724584">
    <property type="component" value="Unassembled WGS sequence"/>
</dbReference>
<proteinExistence type="predicted"/>
<evidence type="ECO:0000313" key="2">
    <source>
        <dbReference type="Proteomes" id="UP000724584"/>
    </source>
</evidence>
<sequence>MKIDSDLAIPATPERRQPVAEPTSASEPRSSRVTINVRTPLQLQTLEAIPSSPPSPSPMHRRCTPPSAASQTHAANTTADEVDSAMPANGTASDVAISSSSDSGSPPVEIISMVVEDDADFDDDDSITMLDDSGRLLEYDPSASFPFHDSAESYMETVIRLLQFLPTHEQVPRAFIEWIDKYLIYVKTAPLHAVEDSTFMHRDMWQAVPQLVLHMVSRKAYPRAKDIRHEIFGFFRSFAQLAAFFVEMDLRALRSQTMTDEARVQALASPPYIHALGALTRREEVSIHSSQLPRNGDDDWSYVAEMMMIVDAFQNFPAVQGGSLFLIRQLATPELELASQFPRPITDHLGNLCLVAGNIMKYTFRRAQYSSGQQVGEPAKRAIARMYTFFTTMAEMLSDMIDKNLNQLSSEGAANLIEGLTEIYQTCLATGGIVPSAVIDRHLQDRPAVAPHFVPEAVSYHWKFTHFVKLIRSGQMQLRVMAVSTMCSDLVALYRKNADPLGEEATLSLLRYVADFLLSTGLVNYILGPTCHPEITLESSNVIGFLVVSTTYSRAHTDALWQTVTSTQDPRVSDALIRMIGRIANLFPQESLMYFLDKLNTVPVEVFGSTMREFCDQVLKQILTRFPESLLTDSAPFNLFIRLIRQSSGLGPQSPVAYPDLQQFAIQKFDSVLSHGPGPEGRWKIYRDCLSDIAQRSPSTIGSLWVLKMAIRFYHARDLHELASENDLTKLLIEELAATIPVAKAAGFPAVISGAQNVPRKELLTSLIYQESTTITQELGPKLWGLLVGSGAACQEDRDVAWQILTIAMKRGPGRNTFASVCFAEYLLALDPELFCQGALDFVREGVMPLVNDPASIVLDDEENSKNAGIEMLWRIALTAPTGTVEKRAIHTLVSDVYLESRSIQSFPPHRARKVHLALTDRCLGQLSSAAARLKAFADGTTSGDDDSMVLIATDRQIQEQELLFVRSLAVLREFHQAHQAKPQFSTPDMRALIPKSPKEMEGESAGLKYQSFDGDKQTTVMPLDIGKGNTAAALLARLREATGFECYRIYYRGRPFLPQESDICKSLDDLQIHDGLILVKRELEAPTSPRVPQGASSVEVEILNHFDELWEYLSMDEKLAREIYGFLAKLPVDKNLLEAISNPSVSYLHTFPLAQPFKSLYAVHALQEYLGSRRPRSAVVGESSQTDDDSPRMASLARAMALVVPAISDPQVVAQCPTRELQIELGSALVALLVSLLKGSELPASTAQSLDAPLLDRLLAILSVATSSSPQKGAIKHIALCLQSILESCCVSDGFLSTFAAHPDVPHVLEDLLLNDLRATVRRTTAVLIREKTGAIAENESYSGKRPTAVTKLREFFWPLISRLVRPAITDTGNSEEILELCSDMLSTLEETQVGMLDLRQLSNDWFDLLVNYTTFEDLTKPNNVDYVAAGLVRLLHDIVCSRSGRAGRDILPARGTAQKLFWKHLFQHREEVTREVGRSRPIGCPQTRGRLMEIIFRLVKDDPTQYMWLVDDMQDLVPVSPTQDGDVYSYELPQQFERAKTIRASCGYPGVRNLSNTCYFNSLITQLFMNVDFREFMLGATVQDRAYDQQLLFQTQKLFAFLQDSVRPFINPEECVGSIKTYEDAQIDVLVQMDVDEFYNLLFDRWEGQFLTADEKNRFRSFYGGQLVQQVRSQECEHVSERLEPFSAIQCDIKGKSTLQESLQAYVDGEIMEGDNKYKCSTCDRHVDAVKRACLKDIPDNLICHLKRFDFNLRTMQRSKINDYFAFPDRIDMRPYTIDHLSNPGEDEDIFELVGVLVHTGTAESGHYYSYIRERPTDTDAQTWVEFNDETVTPWDPASMENSCFGGPDFQPQFQSSNAVFEKQYSAYMLFYQRSSARTKNQVVPQQPQERSIPLAVKMPKDIQQFIKEENAWLLRRHCLFDPSQIQFVCLILSSVRNLHLDGCSPDHALETQAISMALSHLDQVASRTKDVPDFYTLLGSIQTMCESCCRCSIAVHDYFSRCAFPLRMLMQRNADEDVRQATVNFMLHVLRSIKAHAPIQYGLPPLEMDDEGDSDEFDPRESVIAGVIEYLEHLWQNFQSNMRSWHEVFDFMLSFVKMGRHELAAFLGHHHFFKWLIWIVWADPHAELHLPQQFVKMVSMVARRPPNRPPSYETIIALLDFLLSNIRFSYTADGSPTGAADARERVRFRTDPDQPFDLTIEEGEILHHPGFKEPQVNAFADRLISIAQNPAATHSIITTLIKESDEMESGIFRTFLHRISGRVSQVAVTPYLRVAGAAFCRAASDAGLVNNLVKHTSHQCMSLQNAEGKAFLDFMRETFDGPRERTGETAHQIVMAGLDNVPDWAPGLLAYFDMSVVDGTETFLHEKIFRYRTFRPPGSEDTGEARELTEKMRLTARALGVRCLYYLRDNYVVRNTEVTERAVGGLQRVIKQCGRYFNLKEPAEDNEAPGFVQLNHDVFDALNGLMVVDDLEEDGSDWANSSVGSGQLDGFEDAVTDELRGVEE</sequence>
<protein>
    <submittedName>
        <fullName evidence="1">Uncharacterized protein</fullName>
    </submittedName>
</protein>
<organism evidence="1 2">
    <name type="scientific">Chaetomium tenue</name>
    <dbReference type="NCBI Taxonomy" id="1854479"/>
    <lineage>
        <taxon>Eukaryota</taxon>
        <taxon>Fungi</taxon>
        <taxon>Dikarya</taxon>
        <taxon>Ascomycota</taxon>
        <taxon>Pezizomycotina</taxon>
        <taxon>Sordariomycetes</taxon>
        <taxon>Sordariomycetidae</taxon>
        <taxon>Sordariales</taxon>
        <taxon>Chaetomiaceae</taxon>
        <taxon>Chaetomium</taxon>
    </lineage>
</organism>